<dbReference type="InterPro" id="IPR010905">
    <property type="entry name" value="Glyco_hydro_88"/>
</dbReference>
<comment type="similarity">
    <text evidence="2">Belongs to the glycosyl hydrolase 88 family.</text>
</comment>
<name>A0A7X4YNX1_9BACL</name>
<feature type="active site" description="Nucleophile" evidence="3">
    <location>
        <position position="95"/>
    </location>
</feature>
<evidence type="ECO:0000256" key="4">
    <source>
        <dbReference type="PIRSR" id="PIRSR610905-2"/>
    </source>
</evidence>
<proteinExistence type="inferred from homology"/>
<dbReference type="GO" id="GO:0000272">
    <property type="term" value="P:polysaccharide catabolic process"/>
    <property type="evidence" value="ECO:0007669"/>
    <property type="project" value="TreeGrafter"/>
</dbReference>
<dbReference type="InterPro" id="IPR008928">
    <property type="entry name" value="6-hairpin_glycosidase_sf"/>
</dbReference>
<evidence type="ECO:0000256" key="2">
    <source>
        <dbReference type="ARBA" id="ARBA00038358"/>
    </source>
</evidence>
<reference evidence="5 6" key="1">
    <citation type="submission" date="2020-01" db="EMBL/GenBank/DDBJ databases">
        <title>Paenibacillus soybeanensis sp. nov. isolated from the nodules of soybean (Glycine max(L.) Merr).</title>
        <authorList>
            <person name="Wang H."/>
        </authorList>
    </citation>
    <scope>NUCLEOTIDE SEQUENCE [LARGE SCALE GENOMIC DNA]</scope>
    <source>
        <strain evidence="5 6">DSM 23054</strain>
    </source>
</reference>
<evidence type="ECO:0000313" key="6">
    <source>
        <dbReference type="Proteomes" id="UP000558113"/>
    </source>
</evidence>
<dbReference type="Proteomes" id="UP000558113">
    <property type="component" value="Unassembled WGS sequence"/>
</dbReference>
<dbReference type="EMBL" id="JAAAMU010000003">
    <property type="protein sequence ID" value="NBC68864.1"/>
    <property type="molecule type" value="Genomic_DNA"/>
</dbReference>
<sequence length="378" mass="42097">MLTENNRFIEDTWKRIVDKVAVTSARIKDGMPYTTHGGIYDDWQDNASWWTNTFWTGMLWQMYAATKDETYRHYAQSIEEKMDAVLHGYDGLHHDVGFMWLLSSVMNYEATGEQRARRRAMLAANVLAGRMNIAGGYIRAWNGAGNEGWAIIDCMMNIPLLFWASEQSKDERFKHIGLLHADKTLRHFVREDGSVNHIVAFDPQSGEALDTPGGQGCESGSSWTRGQSWAIYGFAQAYHWTGKSDYLHAAKRIAHYFLTGAAMNGYVPPCDFRQPADSPLLDSSAGAIAACGLIEIAKAVPEPERRLYLQGAFAILKALAEKCAVWDSSDECLLTNGTSAFHRGGNDRAAVANGALIYGDYYFVEAFAKLRAMAGTRS</sequence>
<dbReference type="AlphaFoldDB" id="A0A7X4YNX1"/>
<feature type="active site" description="Proton donor" evidence="3">
    <location>
        <position position="153"/>
    </location>
</feature>
<feature type="binding site" evidence="4">
    <location>
        <position position="229"/>
    </location>
    <ligand>
        <name>substrate</name>
    </ligand>
</feature>
<evidence type="ECO:0000313" key="5">
    <source>
        <dbReference type="EMBL" id="NBC68864.1"/>
    </source>
</evidence>
<feature type="binding site" evidence="4">
    <location>
        <position position="225"/>
    </location>
    <ligand>
        <name>substrate</name>
    </ligand>
</feature>
<keyword evidence="6" id="KW-1185">Reference proteome</keyword>
<dbReference type="GO" id="GO:0052757">
    <property type="term" value="F:chondroitin hydrolase activity"/>
    <property type="evidence" value="ECO:0007669"/>
    <property type="project" value="TreeGrafter"/>
</dbReference>
<comment type="caution">
    <text evidence="5">The sequence shown here is derived from an EMBL/GenBank/DDBJ whole genome shotgun (WGS) entry which is preliminary data.</text>
</comment>
<accession>A0A7X4YNX1</accession>
<evidence type="ECO:0000256" key="1">
    <source>
        <dbReference type="ARBA" id="ARBA00022801"/>
    </source>
</evidence>
<feature type="binding site" evidence="4">
    <location>
        <position position="95"/>
    </location>
    <ligand>
        <name>substrate</name>
    </ligand>
</feature>
<protein>
    <submittedName>
        <fullName evidence="5">Glycosyl hydrolase family 88</fullName>
    </submittedName>
</protein>
<dbReference type="Gene3D" id="1.50.10.10">
    <property type="match status" value="1"/>
</dbReference>
<evidence type="ECO:0000256" key="3">
    <source>
        <dbReference type="PIRSR" id="PIRSR610905-1"/>
    </source>
</evidence>
<dbReference type="PANTHER" id="PTHR36845">
    <property type="entry name" value="HYDROLASE, PUTATIVE (AFU_ORTHOLOGUE AFUA_7G05090)-RELATED"/>
    <property type="match status" value="1"/>
</dbReference>
<keyword evidence="1 5" id="KW-0378">Hydrolase</keyword>
<feature type="binding site" evidence="4">
    <location>
        <position position="153"/>
    </location>
    <ligand>
        <name>substrate</name>
    </ligand>
</feature>
<dbReference type="OrthoDB" id="428577at2"/>
<gene>
    <name evidence="5" type="ORF">GT003_07685</name>
</gene>
<dbReference type="Pfam" id="PF07470">
    <property type="entry name" value="Glyco_hydro_88"/>
    <property type="match status" value="1"/>
</dbReference>
<dbReference type="SUPFAM" id="SSF48208">
    <property type="entry name" value="Six-hairpin glycosidases"/>
    <property type="match status" value="1"/>
</dbReference>
<dbReference type="InterPro" id="IPR012341">
    <property type="entry name" value="6hp_glycosidase-like_sf"/>
</dbReference>
<organism evidence="5 6">
    <name type="scientific">Paenibacillus sacheonensis</name>
    <dbReference type="NCBI Taxonomy" id="742054"/>
    <lineage>
        <taxon>Bacteria</taxon>
        <taxon>Bacillati</taxon>
        <taxon>Bacillota</taxon>
        <taxon>Bacilli</taxon>
        <taxon>Bacillales</taxon>
        <taxon>Paenibacillaceae</taxon>
        <taxon>Paenibacillus</taxon>
    </lineage>
</organism>
<dbReference type="InterPro" id="IPR052369">
    <property type="entry name" value="UG_Glycosaminoglycan_Hydrolase"/>
</dbReference>
<dbReference type="PANTHER" id="PTHR36845:SF1">
    <property type="entry name" value="HYDROLASE, PUTATIVE (AFU_ORTHOLOGUE AFUA_7G05090)-RELATED"/>
    <property type="match status" value="1"/>
</dbReference>